<comment type="subcellular location">
    <subcellularLocation>
        <location evidence="1">Cytoplasm</location>
    </subcellularLocation>
</comment>
<evidence type="ECO:0000256" key="11">
    <source>
        <dbReference type="ARBA" id="ARBA00022840"/>
    </source>
</evidence>
<evidence type="ECO:0000256" key="2">
    <source>
        <dbReference type="ARBA" id="ARBA00004990"/>
    </source>
</evidence>
<evidence type="ECO:0000256" key="5">
    <source>
        <dbReference type="ARBA" id="ARBA00012219"/>
    </source>
</evidence>
<reference evidence="15" key="1">
    <citation type="submission" date="2015-02" db="EMBL/GenBank/DDBJ databases">
        <title>A transcriptome of Wollemia nobilis - a relic of Gondwana.</title>
        <authorList>
            <person name="Chia J.Y."/>
            <person name="Leong Y.S."/>
            <person name="Abdul Karim S."/>
            <person name="Wan Azmi N."/>
            <person name="Hercus R."/>
            <person name="Croft L."/>
        </authorList>
    </citation>
    <scope>NUCLEOTIDE SEQUENCE</scope>
    <source>
        <strain evidence="15">MaeBrown</strain>
        <tissue evidence="15">Leaf</tissue>
    </source>
</reference>
<dbReference type="SUPFAM" id="SSF52374">
    <property type="entry name" value="Nucleotidylyl transferase"/>
    <property type="match status" value="1"/>
</dbReference>
<comment type="similarity">
    <text evidence="3">Belongs to the pantothenate synthetase family.</text>
</comment>
<dbReference type="EMBL" id="GCHU01022519">
    <property type="protein sequence ID" value="JAG85789.1"/>
    <property type="molecule type" value="Transcribed_RNA"/>
</dbReference>
<dbReference type="FunFam" id="3.30.1300.10:FF:000001">
    <property type="entry name" value="Pantothenate synthetase"/>
    <property type="match status" value="1"/>
</dbReference>
<dbReference type="GO" id="GO:0005524">
    <property type="term" value="F:ATP binding"/>
    <property type="evidence" value="ECO:0007669"/>
    <property type="project" value="UniProtKB-KW"/>
</dbReference>
<evidence type="ECO:0000256" key="12">
    <source>
        <dbReference type="ARBA" id="ARBA00029902"/>
    </source>
</evidence>
<dbReference type="CDD" id="cd00560">
    <property type="entry name" value="PanC"/>
    <property type="match status" value="1"/>
</dbReference>
<dbReference type="InterPro" id="IPR003721">
    <property type="entry name" value="Pantoate_ligase"/>
</dbReference>
<dbReference type="Gene3D" id="3.40.50.620">
    <property type="entry name" value="HUPs"/>
    <property type="match status" value="1"/>
</dbReference>
<dbReference type="PANTHER" id="PTHR21299:SF1">
    <property type="entry name" value="PANTOATE--BETA-ALANINE LIGASE"/>
    <property type="match status" value="1"/>
</dbReference>
<keyword evidence="11" id="KW-0067">ATP-binding</keyword>
<keyword evidence="7" id="KW-0963">Cytoplasm</keyword>
<evidence type="ECO:0000256" key="13">
    <source>
        <dbReference type="ARBA" id="ARBA00032806"/>
    </source>
</evidence>
<keyword evidence="9" id="KW-0566">Pantothenate biosynthesis</keyword>
<dbReference type="AlphaFoldDB" id="A0A0C9RQM9"/>
<evidence type="ECO:0000256" key="3">
    <source>
        <dbReference type="ARBA" id="ARBA00009256"/>
    </source>
</evidence>
<name>A0A0C9RQM9_9CONI</name>
<evidence type="ECO:0000313" key="15">
    <source>
        <dbReference type="EMBL" id="JAG85789.1"/>
    </source>
</evidence>
<organism evidence="15">
    <name type="scientific">Wollemia nobilis</name>
    <dbReference type="NCBI Taxonomy" id="56998"/>
    <lineage>
        <taxon>Eukaryota</taxon>
        <taxon>Viridiplantae</taxon>
        <taxon>Streptophyta</taxon>
        <taxon>Embryophyta</taxon>
        <taxon>Tracheophyta</taxon>
        <taxon>Spermatophyta</taxon>
        <taxon>Pinopsida</taxon>
        <taxon>Pinidae</taxon>
        <taxon>Conifers II</taxon>
        <taxon>Araucariales</taxon>
        <taxon>Araucariaceae</taxon>
        <taxon>Wollemia</taxon>
    </lineage>
</organism>
<dbReference type="GO" id="GO:0005829">
    <property type="term" value="C:cytosol"/>
    <property type="evidence" value="ECO:0007669"/>
    <property type="project" value="TreeGrafter"/>
</dbReference>
<evidence type="ECO:0000256" key="9">
    <source>
        <dbReference type="ARBA" id="ARBA00022655"/>
    </source>
</evidence>
<evidence type="ECO:0000256" key="10">
    <source>
        <dbReference type="ARBA" id="ARBA00022741"/>
    </source>
</evidence>
<keyword evidence="8" id="KW-0436">Ligase</keyword>
<dbReference type="Gene3D" id="3.30.1300.10">
    <property type="entry name" value="Pantoate-beta-alanine ligase, C-terminal domain"/>
    <property type="match status" value="1"/>
</dbReference>
<comment type="subunit">
    <text evidence="4">Homodimer.</text>
</comment>
<accession>A0A0C9RQM9</accession>
<dbReference type="EC" id="6.3.2.1" evidence="5"/>
<dbReference type="GO" id="GO:0004592">
    <property type="term" value="F:pantoate-beta-alanine ligase activity"/>
    <property type="evidence" value="ECO:0007669"/>
    <property type="project" value="UniProtKB-EC"/>
</dbReference>
<evidence type="ECO:0000256" key="4">
    <source>
        <dbReference type="ARBA" id="ARBA00011738"/>
    </source>
</evidence>
<dbReference type="PANTHER" id="PTHR21299">
    <property type="entry name" value="CYTIDYLATE KINASE/PANTOATE-BETA-ALANINE LIGASE"/>
    <property type="match status" value="1"/>
</dbReference>
<sequence length="314" mass="35225">MGQDIEVIVDKNAMREWSRNRRLQGDRICLVPTMGYLHRGHLSLVEEAKTRAPRVVVSIYINPAQFAVGEDFSTYPSNFEGDLDKLRALGVDAVFTPFDLYVREEKEARTRLGAQDNASNGCTSCLEEKAGNGHETWIRVERLEKPLCGKSRPIFFRGVTTVVAKLFNIVEPDIAVFGKKDYQQWRLICRMVRDLDFAVEIIGSEIVRDPDGLALSSRNVHLSLEEREKALSISRSLNQVRDAVCNGEISTGKLRNSVVEAILNAGGKMDYAEIVDQETLQPMDRIDFPAVLCVAAWFGGVRVIDNIELQPPSQ</sequence>
<evidence type="ECO:0000256" key="14">
    <source>
        <dbReference type="ARBA" id="ARBA00048258"/>
    </source>
</evidence>
<keyword evidence="10" id="KW-0547">Nucleotide-binding</keyword>
<dbReference type="InterPro" id="IPR014729">
    <property type="entry name" value="Rossmann-like_a/b/a_fold"/>
</dbReference>
<evidence type="ECO:0000256" key="6">
    <source>
        <dbReference type="ARBA" id="ARBA00015647"/>
    </source>
</evidence>
<dbReference type="FunFam" id="3.40.50.620:FF:000160">
    <property type="entry name" value="Pantoate--beta-alanine ligase"/>
    <property type="match status" value="1"/>
</dbReference>
<evidence type="ECO:0000256" key="8">
    <source>
        <dbReference type="ARBA" id="ARBA00022598"/>
    </source>
</evidence>
<dbReference type="Pfam" id="PF02569">
    <property type="entry name" value="Pantoate_ligase"/>
    <property type="match status" value="1"/>
</dbReference>
<proteinExistence type="inferred from homology"/>
<dbReference type="InterPro" id="IPR042176">
    <property type="entry name" value="Pantoate_ligase_C"/>
</dbReference>
<dbReference type="HAMAP" id="MF_00158">
    <property type="entry name" value="PanC"/>
    <property type="match status" value="1"/>
</dbReference>
<dbReference type="NCBIfam" id="TIGR00018">
    <property type="entry name" value="panC"/>
    <property type="match status" value="1"/>
</dbReference>
<evidence type="ECO:0000256" key="7">
    <source>
        <dbReference type="ARBA" id="ARBA00022490"/>
    </source>
</evidence>
<comment type="pathway">
    <text evidence="2">Cofactor biosynthesis; (R)-pantothenate biosynthesis; (R)-pantothenate from (R)-pantoate and beta-alanine: step 1/1.</text>
</comment>
<comment type="catalytic activity">
    <reaction evidence="14">
        <text>(R)-pantoate + beta-alanine + ATP = (R)-pantothenate + AMP + diphosphate + H(+)</text>
        <dbReference type="Rhea" id="RHEA:10912"/>
        <dbReference type="ChEBI" id="CHEBI:15378"/>
        <dbReference type="ChEBI" id="CHEBI:15980"/>
        <dbReference type="ChEBI" id="CHEBI:29032"/>
        <dbReference type="ChEBI" id="CHEBI:30616"/>
        <dbReference type="ChEBI" id="CHEBI:33019"/>
        <dbReference type="ChEBI" id="CHEBI:57966"/>
        <dbReference type="ChEBI" id="CHEBI:456215"/>
        <dbReference type="EC" id="6.3.2.1"/>
    </reaction>
</comment>
<evidence type="ECO:0000256" key="1">
    <source>
        <dbReference type="ARBA" id="ARBA00004496"/>
    </source>
</evidence>
<dbReference type="UniPathway" id="UPA00028">
    <property type="reaction ID" value="UER00005"/>
</dbReference>
<dbReference type="GO" id="GO:0015940">
    <property type="term" value="P:pantothenate biosynthetic process"/>
    <property type="evidence" value="ECO:0007669"/>
    <property type="project" value="UniProtKB-UniPathway"/>
</dbReference>
<protein>
    <recommendedName>
        <fullName evidence="6">Pantoate--beta-alanine ligase</fullName>
        <ecNumber evidence="5">6.3.2.1</ecNumber>
    </recommendedName>
    <alternativeName>
        <fullName evidence="13">Pantoate-activating enzyme</fullName>
    </alternativeName>
    <alternativeName>
        <fullName evidence="12">Pantothenate synthetase</fullName>
    </alternativeName>
</protein>